<organism evidence="2 3">
    <name type="scientific">Eremothecium cymbalariae (strain CBS 270.75 / DBVPG 7215 / KCTC 17166 / NRRL Y-17582)</name>
    <name type="common">Yeast</name>
    <dbReference type="NCBI Taxonomy" id="931890"/>
    <lineage>
        <taxon>Eukaryota</taxon>
        <taxon>Fungi</taxon>
        <taxon>Dikarya</taxon>
        <taxon>Ascomycota</taxon>
        <taxon>Saccharomycotina</taxon>
        <taxon>Saccharomycetes</taxon>
        <taxon>Saccharomycetales</taxon>
        <taxon>Saccharomycetaceae</taxon>
        <taxon>Eremothecium</taxon>
    </lineage>
</organism>
<dbReference type="OrthoDB" id="4070760at2759"/>
<gene>
    <name evidence="2" type="ordered locus">Ecym_1273</name>
</gene>
<dbReference type="EMBL" id="CP002497">
    <property type="protein sequence ID" value="AET37514.1"/>
    <property type="molecule type" value="Genomic_DNA"/>
</dbReference>
<dbReference type="OMA" id="KWAERIS"/>
<dbReference type="HOGENOM" id="CLU_370478_0_0_1"/>
<name>G8JN50_ERECY</name>
<feature type="compositionally biased region" description="Low complexity" evidence="1">
    <location>
        <begin position="317"/>
        <end position="345"/>
    </location>
</feature>
<feature type="region of interest" description="Disordered" evidence="1">
    <location>
        <begin position="241"/>
        <end position="275"/>
    </location>
</feature>
<feature type="region of interest" description="Disordered" evidence="1">
    <location>
        <begin position="298"/>
        <end position="345"/>
    </location>
</feature>
<feature type="region of interest" description="Disordered" evidence="1">
    <location>
        <begin position="695"/>
        <end position="720"/>
    </location>
</feature>
<sequence>MDTTTTMSNTLQDIKEEEDAEYMQDDGGCAAVSSGVVGSVGVSQLPHSPTSQASSYGTELMLDDAMQEAEAGDRGEGISDGGSGKRELGLGLGISNEQEGFEERRGMAGVTGDSVGGSHSSVLLLSQMLRKRPSQLQMTGEEALLPPLPDIDIGASHMFGAPVETEVVDLSDLKESLILDNTERSTMHVNSGSLIDVPHLSMPLPLHMNGFRNGFSSDDLVTEPLAADPDDSFDLSKALEMSNHEHSSSSSNQATSSSDVENITGVSTSNPMSPLVSAPMASLKRKISFTFNANSSSNLEGTPGLSSTSVVPQQQDSSLIKTSTKSSSNNSRSNSFSGGRTSRSSSNAAYNVLFPTLNATIESSAEQVHHQVIQETSKRSLRKYSAGSHNGSSVSILNNSSSSSSNNNILSVAGCHTGNNYNASTAVGDAIRKSHSWLSAKKRSSGNLAGSYNTDVAKGYGTSLSSPLVSKKTPLLRRASSVILRKAYPKRKGSVGLSSSVPSSPQADQLREQSSLSSPCGYEDFTTANPLKNRIKPSLSAILSPASSDHENDYLGSIPAYAPTLIHSGSVLTPATSPILSVTSPISSYPPSFGSKVKRGFSRIIGGGQSKPIASQTIESSITPVPSAYSTFQDTVSGSYRTSPVDSVFTTDELHSIGKSSIDRQGYLRSPDSAIASQSSSLRHVSTKRELLSSVTNNCINPRRNPSNKNQNSQNGSVLLTGSIGQNFNLPKSNSSSSVCAQNSATSATSESSIDLDSSGQFSKSEVEVNVDVNALTKNLPTITITENFGAKNTTPIQTQSNILLDKAYISAVNVPSLSKAKSNNNKTRKIPLKEYIHILMSQQMIEDQRFAVLENSFNTSGWCSNDDMLNLRQKRVIINRKWAERISYYQNKLEA</sequence>
<dbReference type="GeneID" id="11469656"/>
<dbReference type="AlphaFoldDB" id="G8JN50"/>
<proteinExistence type="predicted"/>
<keyword evidence="3" id="KW-1185">Reference proteome</keyword>
<accession>G8JN50</accession>
<dbReference type="FunCoup" id="G8JN50">
    <property type="interactions" value="53"/>
</dbReference>
<feature type="compositionally biased region" description="Polar residues" evidence="1">
    <location>
        <begin position="298"/>
        <end position="316"/>
    </location>
</feature>
<feature type="compositionally biased region" description="Polar residues" evidence="1">
    <location>
        <begin position="259"/>
        <end position="272"/>
    </location>
</feature>
<feature type="region of interest" description="Disordered" evidence="1">
    <location>
        <begin position="493"/>
        <end position="519"/>
    </location>
</feature>
<dbReference type="InParanoid" id="G8JN50"/>
<dbReference type="KEGG" id="erc:Ecym_1273"/>
<dbReference type="Proteomes" id="UP000006790">
    <property type="component" value="Chromosome 1"/>
</dbReference>
<feature type="compositionally biased region" description="Low complexity" evidence="1">
    <location>
        <begin position="248"/>
        <end position="258"/>
    </location>
</feature>
<dbReference type="eggNOG" id="ENOG502S0J5">
    <property type="taxonomic scope" value="Eukaryota"/>
</dbReference>
<evidence type="ECO:0000313" key="2">
    <source>
        <dbReference type="EMBL" id="AET37514.1"/>
    </source>
</evidence>
<feature type="compositionally biased region" description="Low complexity" evidence="1">
    <location>
        <begin position="392"/>
        <end position="404"/>
    </location>
</feature>
<feature type="region of interest" description="Disordered" evidence="1">
    <location>
        <begin position="370"/>
        <end position="404"/>
    </location>
</feature>
<evidence type="ECO:0000256" key="1">
    <source>
        <dbReference type="SAM" id="MobiDB-lite"/>
    </source>
</evidence>
<reference evidence="3" key="1">
    <citation type="journal article" date="2012" name="G3 (Bethesda)">
        <title>Pichia sorbitophila, an interspecies yeast hybrid reveals early steps of genome resolution following polyploidization.</title>
        <authorList>
            <person name="Leh Louis V."/>
            <person name="Despons L."/>
            <person name="Friedrich A."/>
            <person name="Martin T."/>
            <person name="Durrens P."/>
            <person name="Casaregola S."/>
            <person name="Neuveglise C."/>
            <person name="Fairhead C."/>
            <person name="Marck C."/>
            <person name="Cruz J.A."/>
            <person name="Straub M.L."/>
            <person name="Kugler V."/>
            <person name="Sacerdot C."/>
            <person name="Uzunov Z."/>
            <person name="Thierry A."/>
            <person name="Weiss S."/>
            <person name="Bleykasten C."/>
            <person name="De Montigny J."/>
            <person name="Jacques N."/>
            <person name="Jung P."/>
            <person name="Lemaire M."/>
            <person name="Mallet S."/>
            <person name="Morel G."/>
            <person name="Richard G.F."/>
            <person name="Sarkar A."/>
            <person name="Savel G."/>
            <person name="Schacherer J."/>
            <person name="Seret M.L."/>
            <person name="Talla E."/>
            <person name="Samson G."/>
            <person name="Jubin C."/>
            <person name="Poulain J."/>
            <person name="Vacherie B."/>
            <person name="Barbe V."/>
            <person name="Pelletier E."/>
            <person name="Sherman D.J."/>
            <person name="Westhof E."/>
            <person name="Weissenbach J."/>
            <person name="Baret P.V."/>
            <person name="Wincker P."/>
            <person name="Gaillardin C."/>
            <person name="Dujon B."/>
            <person name="Souciet J.L."/>
        </authorList>
    </citation>
    <scope>NUCLEOTIDE SEQUENCE [LARGE SCALE GENOMIC DNA]</scope>
    <source>
        <strain evidence="3">CBS 270.75 / DBVPG 7215 / KCTC 17166 / NRRL Y-17582</strain>
    </source>
</reference>
<dbReference type="RefSeq" id="XP_003644331.1">
    <property type="nucleotide sequence ID" value="XM_003644283.1"/>
</dbReference>
<protein>
    <submittedName>
        <fullName evidence="2">Uncharacterized protein</fullName>
    </submittedName>
</protein>
<feature type="compositionally biased region" description="Low complexity" evidence="1">
    <location>
        <begin position="494"/>
        <end position="505"/>
    </location>
</feature>
<evidence type="ECO:0000313" key="3">
    <source>
        <dbReference type="Proteomes" id="UP000006790"/>
    </source>
</evidence>